<sequence length="249" mass="26500">MASQAMIGWRRLVFLLGPCQAAMLNCDAGELAPLAVGDPVFVCVFMSTQPVKKMVFQIKVEESAELVLKGSALLAIGPNDSQPLYTWVSRSHAGPSHPLDCSNSTEMDARGSYLSCPQICARSAMVAQLTNLVVNLRDGEVSSFAWDNTCSGCAPSKCMQSSQSLENFTEGSEFFQQGTCGVGRDVCVGTPAACDLRVFVTWAGTDKRGRNLISAGSRLSKLTGPTMASLYETLMDGYSLASQAVSGAR</sequence>
<feature type="chain" id="PRO_5041296590" evidence="1">
    <location>
        <begin position="22"/>
        <end position="249"/>
    </location>
</feature>
<evidence type="ECO:0000313" key="2">
    <source>
        <dbReference type="EMBL" id="CAJ1389708.1"/>
    </source>
</evidence>
<gene>
    <name evidence="2" type="ORF">EVOR1521_LOCUS15272</name>
</gene>
<dbReference type="EMBL" id="CAUJNA010001924">
    <property type="protein sequence ID" value="CAJ1389708.1"/>
    <property type="molecule type" value="Genomic_DNA"/>
</dbReference>
<keyword evidence="3" id="KW-1185">Reference proteome</keyword>
<organism evidence="2 3">
    <name type="scientific">Effrenium voratum</name>
    <dbReference type="NCBI Taxonomy" id="2562239"/>
    <lineage>
        <taxon>Eukaryota</taxon>
        <taxon>Sar</taxon>
        <taxon>Alveolata</taxon>
        <taxon>Dinophyceae</taxon>
        <taxon>Suessiales</taxon>
        <taxon>Symbiodiniaceae</taxon>
        <taxon>Effrenium</taxon>
    </lineage>
</organism>
<comment type="caution">
    <text evidence="2">The sequence shown here is derived from an EMBL/GenBank/DDBJ whole genome shotgun (WGS) entry which is preliminary data.</text>
</comment>
<keyword evidence="1" id="KW-0732">Signal</keyword>
<reference evidence="2" key="1">
    <citation type="submission" date="2023-08" db="EMBL/GenBank/DDBJ databases">
        <authorList>
            <person name="Chen Y."/>
            <person name="Shah S."/>
            <person name="Dougan E. K."/>
            <person name="Thang M."/>
            <person name="Chan C."/>
        </authorList>
    </citation>
    <scope>NUCLEOTIDE SEQUENCE</scope>
</reference>
<evidence type="ECO:0000313" key="3">
    <source>
        <dbReference type="Proteomes" id="UP001178507"/>
    </source>
</evidence>
<proteinExistence type="predicted"/>
<dbReference type="AlphaFoldDB" id="A0AA36ING7"/>
<feature type="signal peptide" evidence="1">
    <location>
        <begin position="1"/>
        <end position="21"/>
    </location>
</feature>
<evidence type="ECO:0000256" key="1">
    <source>
        <dbReference type="SAM" id="SignalP"/>
    </source>
</evidence>
<dbReference type="Proteomes" id="UP001178507">
    <property type="component" value="Unassembled WGS sequence"/>
</dbReference>
<name>A0AA36ING7_9DINO</name>
<accession>A0AA36ING7</accession>
<protein>
    <submittedName>
        <fullName evidence="2">Uncharacterized protein</fullName>
    </submittedName>
</protein>